<reference evidence="3" key="1">
    <citation type="submission" date="2016-10" db="EMBL/GenBank/DDBJ databases">
        <authorList>
            <person name="Varghese N."/>
            <person name="Submissions S."/>
        </authorList>
    </citation>
    <scope>NUCLEOTIDE SEQUENCE [LARGE SCALE GENOMIC DNA]</scope>
    <source>
        <strain evidence="3">Gh-48</strain>
    </source>
</reference>
<organism evidence="2 3">
    <name type="scientific">Mucilaginibacter gossypiicola</name>
    <dbReference type="NCBI Taxonomy" id="551995"/>
    <lineage>
        <taxon>Bacteria</taxon>
        <taxon>Pseudomonadati</taxon>
        <taxon>Bacteroidota</taxon>
        <taxon>Sphingobacteriia</taxon>
        <taxon>Sphingobacteriales</taxon>
        <taxon>Sphingobacteriaceae</taxon>
        <taxon>Mucilaginibacter</taxon>
    </lineage>
</organism>
<keyword evidence="1" id="KW-0812">Transmembrane</keyword>
<dbReference type="Proteomes" id="UP000198942">
    <property type="component" value="Unassembled WGS sequence"/>
</dbReference>
<feature type="transmembrane region" description="Helical" evidence="1">
    <location>
        <begin position="62"/>
        <end position="81"/>
    </location>
</feature>
<accession>A0A1H8B8G4</accession>
<sequence length="83" mass="9261">MCDTFSDSISHISETERFNILKSDDRIMSPKLHYFGLSLFLALLVPLNSFTPMLYNGAIDHLFVAASILVLHLILFAMLICGG</sequence>
<dbReference type="AlphaFoldDB" id="A0A1H8B8G4"/>
<keyword evidence="3" id="KW-1185">Reference proteome</keyword>
<proteinExistence type="predicted"/>
<dbReference type="STRING" id="551995.SAMN05192574_101827"/>
<name>A0A1H8B8G4_9SPHI</name>
<evidence type="ECO:0000313" key="2">
    <source>
        <dbReference type="EMBL" id="SEM79200.1"/>
    </source>
</evidence>
<dbReference type="EMBL" id="FOCL01000001">
    <property type="protein sequence ID" value="SEM79200.1"/>
    <property type="molecule type" value="Genomic_DNA"/>
</dbReference>
<gene>
    <name evidence="2" type="ORF">SAMN05192574_101827</name>
</gene>
<protein>
    <submittedName>
        <fullName evidence="2">Uncharacterized protein</fullName>
    </submittedName>
</protein>
<feature type="transmembrane region" description="Helical" evidence="1">
    <location>
        <begin position="32"/>
        <end position="50"/>
    </location>
</feature>
<keyword evidence="1" id="KW-1133">Transmembrane helix</keyword>
<evidence type="ECO:0000256" key="1">
    <source>
        <dbReference type="SAM" id="Phobius"/>
    </source>
</evidence>
<evidence type="ECO:0000313" key="3">
    <source>
        <dbReference type="Proteomes" id="UP000198942"/>
    </source>
</evidence>
<keyword evidence="1" id="KW-0472">Membrane</keyword>